<dbReference type="AlphaFoldDB" id="A0A9D4TRZ0"/>
<gene>
    <name evidence="1" type="ORF">D9Q98_003803</name>
</gene>
<accession>A0A9D4TRZ0</accession>
<reference evidence="1" key="1">
    <citation type="journal article" date="2019" name="Plant J.">
        <title>Chlorella vulgaris genome assembly and annotation reveals the molecular basis for metabolic acclimation to high light conditions.</title>
        <authorList>
            <person name="Cecchin M."/>
            <person name="Marcolungo L."/>
            <person name="Rossato M."/>
            <person name="Girolomoni L."/>
            <person name="Cosentino E."/>
            <person name="Cuine S."/>
            <person name="Li-Beisson Y."/>
            <person name="Delledonne M."/>
            <person name="Ballottari M."/>
        </authorList>
    </citation>
    <scope>NUCLEOTIDE SEQUENCE</scope>
    <source>
        <strain evidence="1">211/11P</strain>
    </source>
</reference>
<dbReference type="EMBL" id="SIDB01000005">
    <property type="protein sequence ID" value="KAI3432242.1"/>
    <property type="molecule type" value="Genomic_DNA"/>
</dbReference>
<evidence type="ECO:0000313" key="2">
    <source>
        <dbReference type="Proteomes" id="UP001055712"/>
    </source>
</evidence>
<dbReference type="Proteomes" id="UP001055712">
    <property type="component" value="Unassembled WGS sequence"/>
</dbReference>
<name>A0A9D4TRZ0_CHLVU</name>
<keyword evidence="2" id="KW-1185">Reference proteome</keyword>
<sequence length="136" mass="13934">MKGQLTADVSDGRLRHLLAMSVAQAEAVVVAAAGCQLPLAAEVLASLLLLAINCGPAALAACASPLVQQALNDVIARMEALRGLPQLQQQRREPQPGDALELAHATATRSCAYLRCANLAGEGGPAARQGAGSQRC</sequence>
<protein>
    <submittedName>
        <fullName evidence="1">Uncharacterized protein</fullName>
    </submittedName>
</protein>
<reference evidence="1" key="2">
    <citation type="submission" date="2020-11" db="EMBL/GenBank/DDBJ databases">
        <authorList>
            <person name="Cecchin M."/>
            <person name="Marcolungo L."/>
            <person name="Rossato M."/>
            <person name="Girolomoni L."/>
            <person name="Cosentino E."/>
            <person name="Cuine S."/>
            <person name="Li-Beisson Y."/>
            <person name="Delledonne M."/>
            <person name="Ballottari M."/>
        </authorList>
    </citation>
    <scope>NUCLEOTIDE SEQUENCE</scope>
    <source>
        <strain evidence="1">211/11P</strain>
        <tissue evidence="1">Whole cell</tissue>
    </source>
</reference>
<organism evidence="1 2">
    <name type="scientific">Chlorella vulgaris</name>
    <name type="common">Green alga</name>
    <dbReference type="NCBI Taxonomy" id="3077"/>
    <lineage>
        <taxon>Eukaryota</taxon>
        <taxon>Viridiplantae</taxon>
        <taxon>Chlorophyta</taxon>
        <taxon>core chlorophytes</taxon>
        <taxon>Trebouxiophyceae</taxon>
        <taxon>Chlorellales</taxon>
        <taxon>Chlorellaceae</taxon>
        <taxon>Chlorella clade</taxon>
        <taxon>Chlorella</taxon>
    </lineage>
</organism>
<evidence type="ECO:0000313" key="1">
    <source>
        <dbReference type="EMBL" id="KAI3432242.1"/>
    </source>
</evidence>
<proteinExistence type="predicted"/>
<comment type="caution">
    <text evidence="1">The sequence shown here is derived from an EMBL/GenBank/DDBJ whole genome shotgun (WGS) entry which is preliminary data.</text>
</comment>
<dbReference type="OrthoDB" id="10671489at2759"/>